<dbReference type="InterPro" id="IPR036779">
    <property type="entry name" value="LysM_dom_sf"/>
</dbReference>
<gene>
    <name evidence="4" type="ORF">F2Q65_14300</name>
</gene>
<feature type="coiled-coil region" evidence="1">
    <location>
        <begin position="68"/>
        <end position="95"/>
    </location>
</feature>
<dbReference type="AlphaFoldDB" id="A0A5M8FRF9"/>
<name>A0A5M8FRF9_9GAMM</name>
<dbReference type="EMBL" id="VWXX01000027">
    <property type="protein sequence ID" value="KAA6183832.1"/>
    <property type="molecule type" value="Genomic_DNA"/>
</dbReference>
<keyword evidence="1" id="KW-0175">Coiled coil</keyword>
<evidence type="ECO:0000313" key="4">
    <source>
        <dbReference type="EMBL" id="KAA6183832.1"/>
    </source>
</evidence>
<dbReference type="Gene3D" id="3.10.350.10">
    <property type="entry name" value="LysM domain"/>
    <property type="match status" value="1"/>
</dbReference>
<feature type="compositionally biased region" description="Low complexity" evidence="2">
    <location>
        <begin position="48"/>
        <end position="58"/>
    </location>
</feature>
<feature type="region of interest" description="Disordered" evidence="2">
    <location>
        <begin position="41"/>
        <end position="67"/>
    </location>
</feature>
<proteinExistence type="predicted"/>
<comment type="caution">
    <text evidence="4">The sequence shown here is derived from an EMBL/GenBank/DDBJ whole genome shotgun (WGS) entry which is preliminary data.</text>
</comment>
<keyword evidence="5" id="KW-1185">Reference proteome</keyword>
<dbReference type="RefSeq" id="WP_150094092.1">
    <property type="nucleotide sequence ID" value="NZ_JBFUOH010000030.1"/>
</dbReference>
<dbReference type="CDD" id="cd00118">
    <property type="entry name" value="LysM"/>
    <property type="match status" value="1"/>
</dbReference>
<organism evidence="4 5">
    <name type="scientific">Thiohalocapsa marina</name>
    <dbReference type="NCBI Taxonomy" id="424902"/>
    <lineage>
        <taxon>Bacteria</taxon>
        <taxon>Pseudomonadati</taxon>
        <taxon>Pseudomonadota</taxon>
        <taxon>Gammaproteobacteria</taxon>
        <taxon>Chromatiales</taxon>
        <taxon>Chromatiaceae</taxon>
        <taxon>Thiohalocapsa</taxon>
    </lineage>
</organism>
<protein>
    <recommendedName>
        <fullName evidence="3">LysM domain-containing protein</fullName>
    </recommendedName>
</protein>
<reference evidence="4 5" key="1">
    <citation type="submission" date="2019-09" db="EMBL/GenBank/DDBJ databases">
        <title>Whole-genome sequence of the purple sulfur bacterium Thiohalocapsa marina DSM 19078.</title>
        <authorList>
            <person name="Kyndt J.A."/>
            <person name="Meyer T.E."/>
        </authorList>
    </citation>
    <scope>NUCLEOTIDE SEQUENCE [LARGE SCALE GENOMIC DNA]</scope>
    <source>
        <strain evidence="4 5">DSM 19078</strain>
    </source>
</reference>
<feature type="domain" description="LysM" evidence="3">
    <location>
        <begin position="183"/>
        <end position="232"/>
    </location>
</feature>
<evidence type="ECO:0000256" key="2">
    <source>
        <dbReference type="SAM" id="MobiDB-lite"/>
    </source>
</evidence>
<evidence type="ECO:0000259" key="3">
    <source>
        <dbReference type="SMART" id="SM00257"/>
    </source>
</evidence>
<dbReference type="InterPro" id="IPR018392">
    <property type="entry name" value="LysM"/>
</dbReference>
<evidence type="ECO:0000256" key="1">
    <source>
        <dbReference type="SAM" id="Coils"/>
    </source>
</evidence>
<dbReference type="SMART" id="SM00257">
    <property type="entry name" value="LysM"/>
    <property type="match status" value="1"/>
</dbReference>
<sequence length="232" mass="25364">MVCPTTHDRRPGVHRSGAVAAGIVLILAGAAFSAAVMAEPAPNPARQPVPASAAPSAADPEHQPEQQVQALQATVDALRRALEQRDQEIASLRARLDAQLDAEARLTEHLQRLRARLPAIEGGSLTAAEARARAQDDARRLLELVRQGQGINNPQLRRQQLEAEIALHRSQFQLARADDARTVYRVRPGDSLNQLSLMFYGDADRWDGLFDANRHVLEDPYQLPPGVTLVVP</sequence>
<accession>A0A5M8FRF9</accession>
<evidence type="ECO:0000313" key="5">
    <source>
        <dbReference type="Proteomes" id="UP000322981"/>
    </source>
</evidence>
<dbReference type="Proteomes" id="UP000322981">
    <property type="component" value="Unassembled WGS sequence"/>
</dbReference>
<dbReference type="OrthoDB" id="370541at2"/>